<evidence type="ECO:0000256" key="3">
    <source>
        <dbReference type="ARBA" id="ARBA00022679"/>
    </source>
</evidence>
<reference evidence="5" key="1">
    <citation type="journal article" date="2017" name="Plant J.">
        <title>The pomegranate (Punica granatum L.) genome and the genomics of punicalagin biosynthesis.</title>
        <authorList>
            <person name="Qin G."/>
            <person name="Xu C."/>
            <person name="Ming R."/>
            <person name="Tang H."/>
            <person name="Guyot R."/>
            <person name="Kramer E.M."/>
            <person name="Hu Y."/>
            <person name="Yi X."/>
            <person name="Qi Y."/>
            <person name="Xu X."/>
            <person name="Gao Z."/>
            <person name="Pan H."/>
            <person name="Jian J."/>
            <person name="Tian Y."/>
            <person name="Yue Z."/>
            <person name="Xu Y."/>
        </authorList>
    </citation>
    <scope>NUCLEOTIDE SEQUENCE [LARGE SCALE GENOMIC DNA]</scope>
    <source>
        <strain evidence="5">cv. Dabenzi</strain>
    </source>
</reference>
<dbReference type="InterPro" id="IPR035595">
    <property type="entry name" value="UDP_glycos_trans_CS"/>
</dbReference>
<dbReference type="GO" id="GO:0080043">
    <property type="term" value="F:quercetin 3-O-glucosyltransferase activity"/>
    <property type="evidence" value="ECO:0007669"/>
    <property type="project" value="TreeGrafter"/>
</dbReference>
<keyword evidence="2" id="KW-0328">Glycosyltransferase</keyword>
<keyword evidence="3" id="KW-0808">Transferase</keyword>
<dbReference type="Pfam" id="PF00201">
    <property type="entry name" value="UDPGT"/>
    <property type="match status" value="1"/>
</dbReference>
<dbReference type="SUPFAM" id="SSF53756">
    <property type="entry name" value="UDP-Glycosyltransferase/glycogen phosphorylase"/>
    <property type="match status" value="2"/>
</dbReference>
<evidence type="ECO:0000256" key="2">
    <source>
        <dbReference type="ARBA" id="ARBA00022676"/>
    </source>
</evidence>
<comment type="caution">
    <text evidence="4">The sequence shown here is derived from an EMBL/GenBank/DDBJ whole genome shotgun (WGS) entry which is preliminary data.</text>
</comment>
<dbReference type="CDD" id="cd03784">
    <property type="entry name" value="GT1_Gtf-like"/>
    <property type="match status" value="1"/>
</dbReference>
<dbReference type="AlphaFoldDB" id="A0A218XYW3"/>
<dbReference type="Gene3D" id="3.40.50.2000">
    <property type="entry name" value="Glycogen Phosphorylase B"/>
    <property type="match status" value="3"/>
</dbReference>
<evidence type="ECO:0000256" key="1">
    <source>
        <dbReference type="ARBA" id="ARBA00009995"/>
    </source>
</evidence>
<dbReference type="FunFam" id="3.40.50.2000:FF:000027">
    <property type="entry name" value="Glycosyltransferase"/>
    <property type="match status" value="1"/>
</dbReference>
<dbReference type="Proteomes" id="UP000197138">
    <property type="component" value="Unassembled WGS sequence"/>
</dbReference>
<evidence type="ECO:0000313" key="4">
    <source>
        <dbReference type="EMBL" id="OWM90010.1"/>
    </source>
</evidence>
<accession>A0A218XYW3</accession>
<dbReference type="EMBL" id="MTKT01000605">
    <property type="protein sequence ID" value="OWM90010.1"/>
    <property type="molecule type" value="Genomic_DNA"/>
</dbReference>
<comment type="similarity">
    <text evidence="1">Belongs to the UDP-glycosyltransferase family.</text>
</comment>
<dbReference type="PROSITE" id="PS00375">
    <property type="entry name" value="UDPGT"/>
    <property type="match status" value="1"/>
</dbReference>
<dbReference type="PANTHER" id="PTHR11926">
    <property type="entry name" value="GLUCOSYL/GLUCURONOSYL TRANSFERASES"/>
    <property type="match status" value="1"/>
</dbReference>
<name>A0A218XYW3_PUNGR</name>
<dbReference type="InterPro" id="IPR002213">
    <property type="entry name" value="UDP_glucos_trans"/>
</dbReference>
<evidence type="ECO:0000313" key="5">
    <source>
        <dbReference type="Proteomes" id="UP000197138"/>
    </source>
</evidence>
<protein>
    <submittedName>
        <fullName evidence="4">Uncharacterized protein</fullName>
    </submittedName>
</protein>
<dbReference type="PANTHER" id="PTHR11926:SF1516">
    <property type="entry name" value="GLYCOSYLTRANSFERASE"/>
    <property type="match status" value="1"/>
</dbReference>
<gene>
    <name evidence="4" type="ORF">CDL15_Pgr026923</name>
</gene>
<sequence length="635" mass="70164">MASSNGFSMKPHAVCLPAPTQSHIGAMLKLAKLLHHRGLCITFVNTEFNHRRLLEARGSSFLQDLPAGFQFVEIPDGLPSSKANATQSVVSLCESAKLYMGAPFYALIEDLNKRASSGSGFPPVSCIVADGLMTFSAYPASEKFGIPVVNLWTIPACALMGLLHYPKLKEKGLTPLKGMTNMRLHDMPSFFRTTDPDDFVFHFMMDTTARFDKASATIIHTFEPLEADVLSALSSMFSRTVYAIGPFQLLIDRILENGNHLKHMGCSLWKEDVECLEWLDSQKPESVLYINFGSITFLTSQQLVEFAMGIANSKHPFLWIIRPDLVDGDTAVLPPEFTNETKGRAFITEWCPQEEVLNHPSVGGFLTHCGWNSVIESLSAEVPMLCWPYFADQQTICKYACTDWEVGLEIGSDVNQDEVERLVKELIEGEKGKQMKKRATEWKRLAFMATREEVPTLCWPYFGDQQTICKYARSDWEIALEIGSDVKQDEVEGLVKELMEGEKGKQMKKRATEWKRLAFIATREEGFLCTLSIDSSLIPVASLLCSSKVLAASSTCVSRVLGDGSAVIRWRQGFWICRRWFCGGGASWTAGRRGGRAGGLAESGGVGVGSGAAARASHSNCSLPSSVCSHLQIAR</sequence>
<dbReference type="GO" id="GO:0080044">
    <property type="term" value="F:quercetin 7-O-glucosyltransferase activity"/>
    <property type="evidence" value="ECO:0007669"/>
    <property type="project" value="TreeGrafter"/>
</dbReference>
<organism evidence="4 5">
    <name type="scientific">Punica granatum</name>
    <name type="common">Pomegranate</name>
    <dbReference type="NCBI Taxonomy" id="22663"/>
    <lineage>
        <taxon>Eukaryota</taxon>
        <taxon>Viridiplantae</taxon>
        <taxon>Streptophyta</taxon>
        <taxon>Embryophyta</taxon>
        <taxon>Tracheophyta</taxon>
        <taxon>Spermatophyta</taxon>
        <taxon>Magnoliopsida</taxon>
        <taxon>eudicotyledons</taxon>
        <taxon>Gunneridae</taxon>
        <taxon>Pentapetalae</taxon>
        <taxon>rosids</taxon>
        <taxon>malvids</taxon>
        <taxon>Myrtales</taxon>
        <taxon>Lythraceae</taxon>
        <taxon>Punica</taxon>
    </lineage>
</organism>
<proteinExistence type="inferred from homology"/>